<accession>A0A1J5Q1G0</accession>
<reference evidence="1" key="1">
    <citation type="submission" date="2016-10" db="EMBL/GenBank/DDBJ databases">
        <title>Sequence of Gallionella enrichment culture.</title>
        <authorList>
            <person name="Poehlein A."/>
            <person name="Muehling M."/>
            <person name="Daniel R."/>
        </authorList>
    </citation>
    <scope>NUCLEOTIDE SEQUENCE</scope>
</reference>
<dbReference type="AlphaFoldDB" id="A0A1J5Q1G0"/>
<dbReference type="EMBL" id="MLJW01003782">
    <property type="protein sequence ID" value="OIQ71323.1"/>
    <property type="molecule type" value="Genomic_DNA"/>
</dbReference>
<organism evidence="1">
    <name type="scientific">mine drainage metagenome</name>
    <dbReference type="NCBI Taxonomy" id="410659"/>
    <lineage>
        <taxon>unclassified sequences</taxon>
        <taxon>metagenomes</taxon>
        <taxon>ecological metagenomes</taxon>
    </lineage>
</organism>
<name>A0A1J5Q1G0_9ZZZZ</name>
<proteinExistence type="predicted"/>
<sequence length="49" mass="5562">MVLSDTSGLEDQELTTVHSLSNRLNVVDKWVWKAGCVQPHPDPRMPIFN</sequence>
<protein>
    <submittedName>
        <fullName evidence="1">Uncharacterized protein</fullName>
    </submittedName>
</protein>
<evidence type="ECO:0000313" key="1">
    <source>
        <dbReference type="EMBL" id="OIQ71323.1"/>
    </source>
</evidence>
<comment type="caution">
    <text evidence="1">The sequence shown here is derived from an EMBL/GenBank/DDBJ whole genome shotgun (WGS) entry which is preliminary data.</text>
</comment>
<gene>
    <name evidence="1" type="ORF">GALL_470630</name>
</gene>